<dbReference type="RefSeq" id="WP_207832191.1">
    <property type="nucleotide sequence ID" value="NZ_CP088282.1"/>
</dbReference>
<reference evidence="2" key="1">
    <citation type="journal article" date="2021" name="Int. J. Syst. Evol. Microbiol.">
        <title>Bradyrhizobium septentrionale sp. nov. (sv. septentrionale) and Bradyrhizobium quebecense sp. nov. (sv. septentrionale) associated with legumes native to Canada possess rearranged symbiosis genes and numerous insertion sequences.</title>
        <authorList>
            <person name="Bromfield E.S.P."/>
            <person name="Cloutier S."/>
        </authorList>
    </citation>
    <scope>NUCLEOTIDE SEQUENCE</scope>
    <source>
        <strain evidence="2">12S5</strain>
    </source>
</reference>
<gene>
    <name evidence="2" type="ORF">J4P68_09945</name>
</gene>
<organism evidence="2 3">
    <name type="scientific">Bradyrhizobium quebecense</name>
    <dbReference type="NCBI Taxonomy" id="2748629"/>
    <lineage>
        <taxon>Bacteria</taxon>
        <taxon>Pseudomonadati</taxon>
        <taxon>Pseudomonadota</taxon>
        <taxon>Alphaproteobacteria</taxon>
        <taxon>Hyphomicrobiales</taxon>
        <taxon>Nitrobacteraceae</taxon>
        <taxon>Bradyrhizobium</taxon>
    </lineage>
</organism>
<proteinExistence type="predicted"/>
<dbReference type="InterPro" id="IPR036390">
    <property type="entry name" value="WH_DNA-bd_sf"/>
</dbReference>
<dbReference type="PANTHER" id="PTHR33164">
    <property type="entry name" value="TRANSCRIPTIONAL REGULATOR, MARR FAMILY"/>
    <property type="match status" value="1"/>
</dbReference>
<evidence type="ECO:0000313" key="2">
    <source>
        <dbReference type="EMBL" id="MBO1429754.1"/>
    </source>
</evidence>
<dbReference type="PANTHER" id="PTHR33164:SF101">
    <property type="entry name" value="TRANSCRIPTIONAL REPRESSOR MPRA"/>
    <property type="match status" value="1"/>
</dbReference>
<feature type="domain" description="HTH marR-type" evidence="1">
    <location>
        <begin position="52"/>
        <end position="188"/>
    </location>
</feature>
<dbReference type="EMBL" id="JAGEPA010000001">
    <property type="protein sequence ID" value="MBO1429754.1"/>
    <property type="molecule type" value="Genomic_DNA"/>
</dbReference>
<sequence>MFAQPCVIQATHRRTFSSRRPLQKLLDIREDEFLLRYVMTERKSTDKLQDAAERLAWEIVSTSIRLDELRSIWAKMIGITGPQWMIMTVLANAEDRSVGLPVGAVSRALRVDQSFVVTQSKLLEKKNLVRRKSSTEDARVVNLSLTEHAKKQMANLSAQRKELNEFVYADLDLRELLQLTGKMDSIKSRLEKAIARISVDL</sequence>
<dbReference type="Gene3D" id="1.10.10.10">
    <property type="entry name" value="Winged helix-like DNA-binding domain superfamily/Winged helix DNA-binding domain"/>
    <property type="match status" value="1"/>
</dbReference>
<dbReference type="InterPro" id="IPR036388">
    <property type="entry name" value="WH-like_DNA-bd_sf"/>
</dbReference>
<comment type="caution">
    <text evidence="2">The sequence shown here is derived from an EMBL/GenBank/DDBJ whole genome shotgun (WGS) entry which is preliminary data.</text>
</comment>
<dbReference type="InterPro" id="IPR000835">
    <property type="entry name" value="HTH_MarR-typ"/>
</dbReference>
<dbReference type="Proteomes" id="UP000692816">
    <property type="component" value="Unassembled WGS sequence"/>
</dbReference>
<evidence type="ECO:0000259" key="1">
    <source>
        <dbReference type="PROSITE" id="PS50995"/>
    </source>
</evidence>
<protein>
    <submittedName>
        <fullName evidence="2">MarR family transcriptional regulator</fullName>
    </submittedName>
</protein>
<keyword evidence="3" id="KW-1185">Reference proteome</keyword>
<dbReference type="SUPFAM" id="SSF46785">
    <property type="entry name" value="Winged helix' DNA-binding domain"/>
    <property type="match status" value="1"/>
</dbReference>
<dbReference type="Pfam" id="PF12802">
    <property type="entry name" value="MarR_2"/>
    <property type="match status" value="1"/>
</dbReference>
<evidence type="ECO:0000313" key="3">
    <source>
        <dbReference type="Proteomes" id="UP000692816"/>
    </source>
</evidence>
<dbReference type="SMART" id="SM00347">
    <property type="entry name" value="HTH_MARR"/>
    <property type="match status" value="1"/>
</dbReference>
<dbReference type="PROSITE" id="PS50995">
    <property type="entry name" value="HTH_MARR_2"/>
    <property type="match status" value="1"/>
</dbReference>
<dbReference type="InterPro" id="IPR039422">
    <property type="entry name" value="MarR/SlyA-like"/>
</dbReference>
<name>A0ABS3ME63_9BRAD</name>
<accession>A0ABS3ME63</accession>